<comment type="subcellular location">
    <subcellularLocation>
        <location evidence="1">Cell membrane</location>
        <topology evidence="1">Multi-pass membrane protein</topology>
    </subcellularLocation>
</comment>
<keyword evidence="5 8" id="KW-0812">Transmembrane</keyword>
<dbReference type="EMBL" id="JAUCGQ010000001">
    <property type="protein sequence ID" value="MDM7854507.1"/>
    <property type="molecule type" value="Genomic_DNA"/>
</dbReference>
<keyword evidence="11" id="KW-1185">Reference proteome</keyword>
<feature type="transmembrane region" description="Helical" evidence="8">
    <location>
        <begin position="84"/>
        <end position="107"/>
    </location>
</feature>
<feature type="domain" description="Glycosyltransferase RgtA/B/C/D-like" evidence="9">
    <location>
        <begin position="65"/>
        <end position="226"/>
    </location>
</feature>
<feature type="transmembrane region" description="Helical" evidence="8">
    <location>
        <begin position="182"/>
        <end position="200"/>
    </location>
</feature>
<keyword evidence="7 8" id="KW-0472">Membrane</keyword>
<dbReference type="InterPro" id="IPR038731">
    <property type="entry name" value="RgtA/B/C-like"/>
</dbReference>
<evidence type="ECO:0000256" key="6">
    <source>
        <dbReference type="ARBA" id="ARBA00022989"/>
    </source>
</evidence>
<evidence type="ECO:0000259" key="9">
    <source>
        <dbReference type="Pfam" id="PF13231"/>
    </source>
</evidence>
<feature type="transmembrane region" description="Helical" evidence="8">
    <location>
        <begin position="20"/>
        <end position="41"/>
    </location>
</feature>
<dbReference type="Proteomes" id="UP001529338">
    <property type="component" value="Unassembled WGS sequence"/>
</dbReference>
<evidence type="ECO:0000256" key="3">
    <source>
        <dbReference type="ARBA" id="ARBA00022676"/>
    </source>
</evidence>
<evidence type="ECO:0000256" key="5">
    <source>
        <dbReference type="ARBA" id="ARBA00022692"/>
    </source>
</evidence>
<sequence>MVATAVGGAPSVREASRPAVAWPSVLAVVGGLLLLLLALAGRYGPHRDELYFVAAGAHLAWGYPDQPAFTPLVAHVMATLAPGSVWWLHLPAALAMAGVVLLAALTARELGGGTGAQTLTAVAVGTGAVTMALGHFVTTATFDALFGTAVCYVAARALVRDRPRLWLLVGAIGGVGLENKHLVAFLLGALAVGIALVPAVRHHLRSPWAWGGAALAAVLWVPNFVWQAQHGWPQLTLAGDIRAEYLTVGERVNFVVLALVLLSPVTTALWVYGLVRLFRAPDLERARPFAWAFLLLVGAYFLTGGKAYYLTGSLPLLVAAGSVSLAQRRSPRWLLAAGLVAALAAVVVWPAFVPVLPVRAFGDTFYSGLGEDQAETVGWPREVALVNRVVDDNHAALVVTQNYGEAGALEFYGTSVPVYSGHNGFGDWGPPDGKSTGPVVLVGYATAPAWAQGCREAGRVDNGVGVDNEEQGHVVLVCDGPRGSWASVWDQVRHLSA</sequence>
<evidence type="ECO:0000256" key="8">
    <source>
        <dbReference type="SAM" id="Phobius"/>
    </source>
</evidence>
<dbReference type="GO" id="GO:0016757">
    <property type="term" value="F:glycosyltransferase activity"/>
    <property type="evidence" value="ECO:0007669"/>
    <property type="project" value="UniProtKB-KW"/>
</dbReference>
<feature type="transmembrane region" description="Helical" evidence="8">
    <location>
        <begin position="308"/>
        <end position="326"/>
    </location>
</feature>
<keyword evidence="3 10" id="KW-0328">Glycosyltransferase</keyword>
<evidence type="ECO:0000313" key="11">
    <source>
        <dbReference type="Proteomes" id="UP001529338"/>
    </source>
</evidence>
<proteinExistence type="predicted"/>
<evidence type="ECO:0000313" key="10">
    <source>
        <dbReference type="EMBL" id="MDM7854507.1"/>
    </source>
</evidence>
<feature type="transmembrane region" description="Helical" evidence="8">
    <location>
        <begin position="286"/>
        <end position="302"/>
    </location>
</feature>
<evidence type="ECO:0000256" key="4">
    <source>
        <dbReference type="ARBA" id="ARBA00022679"/>
    </source>
</evidence>
<comment type="caution">
    <text evidence="10">The sequence shown here is derived from an EMBL/GenBank/DDBJ whole genome shotgun (WGS) entry which is preliminary data.</text>
</comment>
<feature type="transmembrane region" description="Helical" evidence="8">
    <location>
        <begin position="333"/>
        <end position="352"/>
    </location>
</feature>
<feature type="transmembrane region" description="Helical" evidence="8">
    <location>
        <begin position="207"/>
        <end position="226"/>
    </location>
</feature>
<keyword evidence="6 8" id="KW-1133">Transmembrane helix</keyword>
<gene>
    <name evidence="10" type="ORF">QRT04_06140</name>
</gene>
<name>A0ABT7SG32_9CELL</name>
<evidence type="ECO:0000256" key="7">
    <source>
        <dbReference type="ARBA" id="ARBA00023136"/>
    </source>
</evidence>
<feature type="transmembrane region" description="Helical" evidence="8">
    <location>
        <begin position="119"/>
        <end position="137"/>
    </location>
</feature>
<dbReference type="EC" id="2.4.-.-" evidence="10"/>
<dbReference type="PANTHER" id="PTHR33908:SF11">
    <property type="entry name" value="MEMBRANE PROTEIN"/>
    <property type="match status" value="1"/>
</dbReference>
<keyword evidence="4 10" id="KW-0808">Transferase</keyword>
<dbReference type="InterPro" id="IPR050297">
    <property type="entry name" value="LipidA_mod_glycosyltrf_83"/>
</dbReference>
<accession>A0ABT7SG32</accession>
<evidence type="ECO:0000256" key="1">
    <source>
        <dbReference type="ARBA" id="ARBA00004651"/>
    </source>
</evidence>
<dbReference type="Pfam" id="PF13231">
    <property type="entry name" value="PMT_2"/>
    <property type="match status" value="1"/>
</dbReference>
<reference evidence="10 11" key="1">
    <citation type="submission" date="2023-06" db="EMBL/GenBank/DDBJ databases">
        <title>Cellulomonas sp. MW4 Whole genome sequence.</title>
        <authorList>
            <person name="Park S."/>
        </authorList>
    </citation>
    <scope>NUCLEOTIDE SEQUENCE [LARGE SCALE GENOMIC DNA]</scope>
    <source>
        <strain evidence="10 11">MW4</strain>
    </source>
</reference>
<dbReference type="PANTHER" id="PTHR33908">
    <property type="entry name" value="MANNOSYLTRANSFERASE YKCB-RELATED"/>
    <property type="match status" value="1"/>
</dbReference>
<feature type="transmembrane region" description="Helical" evidence="8">
    <location>
        <begin position="254"/>
        <end position="274"/>
    </location>
</feature>
<organism evidence="10 11">
    <name type="scientific">Cellulomonas alba</name>
    <dbReference type="NCBI Taxonomy" id="3053467"/>
    <lineage>
        <taxon>Bacteria</taxon>
        <taxon>Bacillati</taxon>
        <taxon>Actinomycetota</taxon>
        <taxon>Actinomycetes</taxon>
        <taxon>Micrococcales</taxon>
        <taxon>Cellulomonadaceae</taxon>
        <taxon>Cellulomonas</taxon>
    </lineage>
</organism>
<keyword evidence="2" id="KW-1003">Cell membrane</keyword>
<dbReference type="RefSeq" id="WP_289454280.1">
    <property type="nucleotide sequence ID" value="NZ_JAUCGQ010000001.1"/>
</dbReference>
<protein>
    <submittedName>
        <fullName evidence="10">Glycosyltransferase family 39 protein</fullName>
        <ecNumber evidence="10">2.4.-.-</ecNumber>
    </submittedName>
</protein>
<evidence type="ECO:0000256" key="2">
    <source>
        <dbReference type="ARBA" id="ARBA00022475"/>
    </source>
</evidence>